<dbReference type="HOGENOM" id="CLU_149304_2_2_6"/>
<dbReference type="KEGG" id="pes:SOPEG_0431"/>
<feature type="region of interest" description="Disordered" evidence="1">
    <location>
        <begin position="18"/>
        <end position="46"/>
    </location>
</feature>
<feature type="compositionally biased region" description="Basic and acidic residues" evidence="1">
    <location>
        <begin position="18"/>
        <end position="39"/>
    </location>
</feature>
<dbReference type="SUPFAM" id="SSF101498">
    <property type="entry name" value="Anti-sigma factor FlgM"/>
    <property type="match status" value="1"/>
</dbReference>
<dbReference type="GO" id="GO:0045892">
    <property type="term" value="P:negative regulation of DNA-templated transcription"/>
    <property type="evidence" value="ECO:0007669"/>
    <property type="project" value="InterPro"/>
</dbReference>
<dbReference type="InterPro" id="IPR007412">
    <property type="entry name" value="FlgM"/>
</dbReference>
<dbReference type="InterPro" id="IPR035890">
    <property type="entry name" value="Anti-sigma-28_factor_FlgM_sf"/>
</dbReference>
<dbReference type="Proteomes" id="UP000019025">
    <property type="component" value="Chromosome"/>
</dbReference>
<dbReference type="EMBL" id="CP006568">
    <property type="protein sequence ID" value="AHF73073.1"/>
    <property type="molecule type" value="Genomic_DNA"/>
</dbReference>
<dbReference type="RefSeq" id="WP_025244153.1">
    <property type="nucleotide sequence ID" value="NZ_CP006568.1"/>
</dbReference>
<accession>W0HLV8</accession>
<evidence type="ECO:0000313" key="3">
    <source>
        <dbReference type="Proteomes" id="UP000019025"/>
    </source>
</evidence>
<reference evidence="2 3" key="1">
    <citation type="journal article" date="2014" name="Genome Biol. Evol.">
        <title>Genome degeneration and adaptation in a nascent stage of symbiosis.</title>
        <authorList>
            <person name="Oakeson K.F."/>
            <person name="Gil R."/>
            <person name="Clayton A.L."/>
            <person name="Dunn D.M."/>
            <person name="von Niederhausern A.C."/>
            <person name="Hamil C."/>
            <person name="Aoyagi A."/>
            <person name="Duval B."/>
            <person name="Baca A."/>
            <person name="Silva F.J."/>
            <person name="Vallier A."/>
            <person name="Jackson D.G."/>
            <person name="Latorre A."/>
            <person name="Weiss R.B."/>
            <person name="Heddi A."/>
            <person name="Moya A."/>
            <person name="Dale C."/>
        </authorList>
    </citation>
    <scope>NUCLEOTIDE SEQUENCE [LARGE SCALE GENOMIC DNA]</scope>
    <source>
        <strain evidence="3">none</strain>
    </source>
</reference>
<name>W0HLV8_9GAMM</name>
<protein>
    <submittedName>
        <fullName evidence="2">Anti-sigma factor for FliA (Sigma 28)</fullName>
    </submittedName>
</protein>
<dbReference type="NCBIfam" id="TIGR03824">
    <property type="entry name" value="FlgM_jcvi"/>
    <property type="match status" value="1"/>
</dbReference>
<organism evidence="2 3">
    <name type="scientific">Candidatus Sodalis pierantonii str. SOPE</name>
    <dbReference type="NCBI Taxonomy" id="2342"/>
    <lineage>
        <taxon>Bacteria</taxon>
        <taxon>Pseudomonadati</taxon>
        <taxon>Pseudomonadota</taxon>
        <taxon>Gammaproteobacteria</taxon>
        <taxon>Enterobacterales</taxon>
        <taxon>Bruguierivoracaceae</taxon>
        <taxon>Sodalis</taxon>
    </lineage>
</organism>
<evidence type="ECO:0000256" key="1">
    <source>
        <dbReference type="SAM" id="MobiDB-lite"/>
    </source>
</evidence>
<dbReference type="STRING" id="2342.SOPEG_0431"/>
<keyword evidence="3" id="KW-1185">Reference proteome</keyword>
<evidence type="ECO:0000313" key="2">
    <source>
        <dbReference type="EMBL" id="AHF73073.1"/>
    </source>
</evidence>
<proteinExistence type="predicted"/>
<sequence>MSIERTLPAQAITAVVNDLRHGQSELPRRQPISRRDSRSQEITLSDTRLQVRSQDVDRTRVAQLQQAIGQGKLIMNSGRMADALLMNAWQN</sequence>
<dbReference type="AlphaFoldDB" id="W0HLV8"/>
<dbReference type="eggNOG" id="COG2747">
    <property type="taxonomic scope" value="Bacteria"/>
</dbReference>
<gene>
    <name evidence="2" type="primary">flgM1</name>
    <name evidence="2" type="ORF">SOPEG_0431</name>
</gene>